<evidence type="ECO:0000313" key="2">
    <source>
        <dbReference type="Proteomes" id="UP000436284"/>
    </source>
</evidence>
<keyword evidence="2" id="KW-1185">Reference proteome</keyword>
<gene>
    <name evidence="1" type="ORF">GQ671_03655</name>
</gene>
<accession>A0A6N8U418</accession>
<sequence>MMIKKAIKINGKYGYGFRYNGKRYRKQGFSMKVDVEAQIRRIVNESSRGDAISNVLLVEYY</sequence>
<dbReference type="AlphaFoldDB" id="A0A6N8U418"/>
<proteinExistence type="predicted"/>
<reference evidence="1 2" key="1">
    <citation type="submission" date="2019-12" db="EMBL/GenBank/DDBJ databases">
        <title>Salinicoccus cyprini sp. nov., isolated from gastro-intestinal tract of mirror carp, Cyprinus carpio var. specularis, collected from Gobind Sagar Reservoir, Himachal Pradesh, India.</title>
        <authorList>
            <person name="Talwar C."/>
            <person name="Singh A.K."/>
            <person name="Lal R."/>
            <person name="Negi R.K."/>
        </authorList>
    </citation>
    <scope>NUCLEOTIDE SEQUENCE [LARGE SCALE GENOMIC DNA]</scope>
    <source>
        <strain evidence="1 2">J-82</strain>
    </source>
</reference>
<dbReference type="EMBL" id="WUUK01000001">
    <property type="protein sequence ID" value="MXQ50399.1"/>
    <property type="molecule type" value="Genomic_DNA"/>
</dbReference>
<dbReference type="Proteomes" id="UP000436284">
    <property type="component" value="Unassembled WGS sequence"/>
</dbReference>
<organism evidence="1 2">
    <name type="scientific">Salinicoccus hispanicus</name>
    <dbReference type="NCBI Taxonomy" id="157225"/>
    <lineage>
        <taxon>Bacteria</taxon>
        <taxon>Bacillati</taxon>
        <taxon>Bacillota</taxon>
        <taxon>Bacilli</taxon>
        <taxon>Bacillales</taxon>
        <taxon>Staphylococcaceae</taxon>
        <taxon>Salinicoccus</taxon>
    </lineage>
</organism>
<comment type="caution">
    <text evidence="1">The sequence shown here is derived from an EMBL/GenBank/DDBJ whole genome shotgun (WGS) entry which is preliminary data.</text>
</comment>
<evidence type="ECO:0000313" key="1">
    <source>
        <dbReference type="EMBL" id="MXQ50399.1"/>
    </source>
</evidence>
<protein>
    <submittedName>
        <fullName evidence="1">Uncharacterized protein</fullName>
    </submittedName>
</protein>
<dbReference type="OrthoDB" id="9803188at2"/>
<name>A0A6N8U418_9STAP</name>